<feature type="transmembrane region" description="Helical" evidence="2">
    <location>
        <begin position="6"/>
        <end position="26"/>
    </location>
</feature>
<comment type="caution">
    <text evidence="3">The sequence shown here is derived from an EMBL/GenBank/DDBJ whole genome shotgun (WGS) entry which is preliminary data.</text>
</comment>
<proteinExistence type="predicted"/>
<dbReference type="EMBL" id="NBII01000010">
    <property type="protein sequence ID" value="PAV15165.1"/>
    <property type="molecule type" value="Genomic_DNA"/>
</dbReference>
<accession>A0A286U6G4</accession>
<dbReference type="STRING" id="2282107.A0A286U6G4"/>
<evidence type="ECO:0000256" key="2">
    <source>
        <dbReference type="SAM" id="Phobius"/>
    </source>
</evidence>
<gene>
    <name evidence="3" type="ORF">PNOK_0892600</name>
</gene>
<sequence>MNLLYHLNYIYFSLLITSWFVVSASISTDIQSKRDSSLDCPSAELVSYVNYNYNNSEISLRTFSCPDLSIQETTGPNTQSLKLSSPARTTSSYRTSSLQGRNEEQCKTTGDECQCGTASDCTCHGGTTLPPSTNECSILVASLTVLEEFNGSSFIVSPGSFVTLSYLTCSFEFINLSTSDIEYCWDELGTALGLASQQCFAAATGSAQTCNALDGLWVLQIFRSFS</sequence>
<organism evidence="3 4">
    <name type="scientific">Pyrrhoderma noxium</name>
    <dbReference type="NCBI Taxonomy" id="2282107"/>
    <lineage>
        <taxon>Eukaryota</taxon>
        <taxon>Fungi</taxon>
        <taxon>Dikarya</taxon>
        <taxon>Basidiomycota</taxon>
        <taxon>Agaricomycotina</taxon>
        <taxon>Agaricomycetes</taxon>
        <taxon>Hymenochaetales</taxon>
        <taxon>Hymenochaetaceae</taxon>
        <taxon>Pyrrhoderma</taxon>
    </lineage>
</organism>
<name>A0A286U6G4_9AGAM</name>
<evidence type="ECO:0000313" key="4">
    <source>
        <dbReference type="Proteomes" id="UP000217199"/>
    </source>
</evidence>
<keyword evidence="2" id="KW-0472">Membrane</keyword>
<dbReference type="OrthoDB" id="3268260at2759"/>
<evidence type="ECO:0000256" key="1">
    <source>
        <dbReference type="SAM" id="MobiDB-lite"/>
    </source>
</evidence>
<keyword evidence="2" id="KW-0812">Transmembrane</keyword>
<keyword evidence="2" id="KW-1133">Transmembrane helix</keyword>
<evidence type="ECO:0000313" key="3">
    <source>
        <dbReference type="EMBL" id="PAV15165.1"/>
    </source>
</evidence>
<dbReference type="InParanoid" id="A0A286U6G4"/>
<protein>
    <submittedName>
        <fullName evidence="3">Uncharacterized protein</fullName>
    </submittedName>
</protein>
<keyword evidence="4" id="KW-1185">Reference proteome</keyword>
<reference evidence="3 4" key="1">
    <citation type="journal article" date="2017" name="Mol. Ecol.">
        <title>Comparative and population genomic landscape of Phellinus noxius: A hypervariable fungus causing root rot in trees.</title>
        <authorList>
            <person name="Chung C.L."/>
            <person name="Lee T.J."/>
            <person name="Akiba M."/>
            <person name="Lee H.H."/>
            <person name="Kuo T.H."/>
            <person name="Liu D."/>
            <person name="Ke H.M."/>
            <person name="Yokoi T."/>
            <person name="Roa M.B."/>
            <person name="Lu M.J."/>
            <person name="Chang Y.Y."/>
            <person name="Ann P.J."/>
            <person name="Tsai J.N."/>
            <person name="Chen C.Y."/>
            <person name="Tzean S.S."/>
            <person name="Ota Y."/>
            <person name="Hattori T."/>
            <person name="Sahashi N."/>
            <person name="Liou R.F."/>
            <person name="Kikuchi T."/>
            <person name="Tsai I.J."/>
        </authorList>
    </citation>
    <scope>NUCLEOTIDE SEQUENCE [LARGE SCALE GENOMIC DNA]</scope>
    <source>
        <strain evidence="3 4">FFPRI411160</strain>
    </source>
</reference>
<feature type="region of interest" description="Disordered" evidence="1">
    <location>
        <begin position="74"/>
        <end position="94"/>
    </location>
</feature>
<dbReference type="Proteomes" id="UP000217199">
    <property type="component" value="Unassembled WGS sequence"/>
</dbReference>
<dbReference type="AlphaFoldDB" id="A0A286U6G4"/>